<protein>
    <submittedName>
        <fullName evidence="2">Uncharacterized protein</fullName>
    </submittedName>
</protein>
<sequence length="524" mass="56667">MATPLPSLITLTLLLALPLTLALSMGIGWRYRAGVRRLMRLAPLPSEAIGVDSGDTPCAARRQPARVPPIRRERPLVLSLGALSLLVGFTSATLFLLVHFGSLAPLRLLILSLVMATPGLVLQVQILRWPFPRQLLALGGWGLALLLLVRLSSAASGEEQAGLVVPQLLGPLIVLGLLFGIPRLRAIAPFLLPPVVLLVLLAVLGQQLLAALVAQGPGGVLGVLLALVGAWGTLLLFTVLPIAIALLPAHALTAALGRLYRAKAFSDLSYLFGASWFLILLLQVLPGWNALAGGGDPLDPRPLLPMLAWLWIPLFFAGGWRRSAAPAVTEPPTLLVLRVFRRSGPVGWLFDHVVQRWRAVGPVLLISAADLASRTIEPDELVSFLEGRLRDRYILEAEDLHRQLAAIDASPDHDGRYRVTDFCCYASSWKQTLDALLDRASSVLMDLRGFQARNQGCLYELGRISQASHLSAVVLLTDDQTDRAAAEHALQTRPDCPPVQWVEAPRPRVAGVDLLLDRLLASGR</sequence>
<gene>
    <name evidence="2" type="ORF">VB738_14485</name>
</gene>
<dbReference type="EMBL" id="JAYGHX010000011">
    <property type="protein sequence ID" value="MEA5392467.1"/>
    <property type="molecule type" value="Genomic_DNA"/>
</dbReference>
<accession>A0ABU5RXG5</accession>
<comment type="caution">
    <text evidence="2">The sequence shown here is derived from an EMBL/GenBank/DDBJ whole genome shotgun (WGS) entry which is preliminary data.</text>
</comment>
<keyword evidence="1" id="KW-1133">Transmembrane helix</keyword>
<feature type="transmembrane region" description="Helical" evidence="1">
    <location>
        <begin position="76"/>
        <end position="98"/>
    </location>
</feature>
<keyword evidence="1" id="KW-0472">Membrane</keyword>
<organism evidence="2 3">
    <name type="scientific">Cyanobium gracile UHCC 0139</name>
    <dbReference type="NCBI Taxonomy" id="3110308"/>
    <lineage>
        <taxon>Bacteria</taxon>
        <taxon>Bacillati</taxon>
        <taxon>Cyanobacteriota</taxon>
        <taxon>Cyanophyceae</taxon>
        <taxon>Synechococcales</taxon>
        <taxon>Prochlorococcaceae</taxon>
        <taxon>Cyanobium</taxon>
    </lineage>
</organism>
<name>A0ABU5RXG5_9CYAN</name>
<feature type="transmembrane region" description="Helical" evidence="1">
    <location>
        <begin position="6"/>
        <end position="31"/>
    </location>
</feature>
<evidence type="ECO:0000313" key="2">
    <source>
        <dbReference type="EMBL" id="MEA5392467.1"/>
    </source>
</evidence>
<reference evidence="2 3" key="1">
    <citation type="submission" date="2023-12" db="EMBL/GenBank/DDBJ databases">
        <title>Baltic Sea Cyanobacteria.</title>
        <authorList>
            <person name="Delbaje E."/>
            <person name="Fewer D.P."/>
            <person name="Shishido T.K."/>
        </authorList>
    </citation>
    <scope>NUCLEOTIDE SEQUENCE [LARGE SCALE GENOMIC DNA]</scope>
    <source>
        <strain evidence="2 3">UHCC 0139</strain>
    </source>
</reference>
<evidence type="ECO:0000313" key="3">
    <source>
        <dbReference type="Proteomes" id="UP001304461"/>
    </source>
</evidence>
<feature type="transmembrane region" description="Helical" evidence="1">
    <location>
        <begin position="220"/>
        <end position="247"/>
    </location>
</feature>
<evidence type="ECO:0000256" key="1">
    <source>
        <dbReference type="SAM" id="Phobius"/>
    </source>
</evidence>
<feature type="transmembrane region" description="Helical" evidence="1">
    <location>
        <begin position="303"/>
        <end position="320"/>
    </location>
</feature>
<feature type="transmembrane region" description="Helical" evidence="1">
    <location>
        <begin position="104"/>
        <end position="123"/>
    </location>
</feature>
<feature type="transmembrane region" description="Helical" evidence="1">
    <location>
        <begin position="161"/>
        <end position="179"/>
    </location>
</feature>
<feature type="transmembrane region" description="Helical" evidence="1">
    <location>
        <begin position="191"/>
        <end position="214"/>
    </location>
</feature>
<dbReference type="Proteomes" id="UP001304461">
    <property type="component" value="Unassembled WGS sequence"/>
</dbReference>
<feature type="transmembrane region" description="Helical" evidence="1">
    <location>
        <begin position="135"/>
        <end position="155"/>
    </location>
</feature>
<proteinExistence type="predicted"/>
<keyword evidence="3" id="KW-1185">Reference proteome</keyword>
<keyword evidence="1" id="KW-0812">Transmembrane</keyword>
<feature type="transmembrane region" description="Helical" evidence="1">
    <location>
        <begin position="268"/>
        <end position="291"/>
    </location>
</feature>
<dbReference type="RefSeq" id="WP_323306414.1">
    <property type="nucleotide sequence ID" value="NZ_JAYGHX010000011.1"/>
</dbReference>